<dbReference type="EMBL" id="AP025292">
    <property type="protein sequence ID" value="BDC99508.1"/>
    <property type="molecule type" value="Genomic_DNA"/>
</dbReference>
<keyword evidence="2" id="KW-1185">Reference proteome</keyword>
<protein>
    <submittedName>
        <fullName evidence="1">Uncharacterized protein</fullName>
    </submittedName>
</protein>
<evidence type="ECO:0000313" key="2">
    <source>
        <dbReference type="Proteomes" id="UP001354989"/>
    </source>
</evidence>
<organism evidence="1 2">
    <name type="scientific">Persicobacter psychrovividus</name>
    <dbReference type="NCBI Taxonomy" id="387638"/>
    <lineage>
        <taxon>Bacteria</taxon>
        <taxon>Pseudomonadati</taxon>
        <taxon>Bacteroidota</taxon>
        <taxon>Cytophagia</taxon>
        <taxon>Cytophagales</taxon>
        <taxon>Persicobacteraceae</taxon>
        <taxon>Persicobacter</taxon>
    </lineage>
</organism>
<dbReference type="Proteomes" id="UP001354989">
    <property type="component" value="Chromosome"/>
</dbReference>
<reference evidence="1 2" key="1">
    <citation type="submission" date="2021-12" db="EMBL/GenBank/DDBJ databases">
        <title>Genome sequencing of bacteria with rrn-lacking chromosome and rrn-plasmid.</title>
        <authorList>
            <person name="Anda M."/>
            <person name="Iwasaki W."/>
        </authorList>
    </citation>
    <scope>NUCLEOTIDE SEQUENCE [LARGE SCALE GENOMIC DNA]</scope>
    <source>
        <strain evidence="1 2">NBRC 101262</strain>
    </source>
</reference>
<gene>
    <name evidence="1" type="ORF">PEPS_17890</name>
</gene>
<accession>A0ABN6L8Q1</accession>
<name>A0ABN6L8Q1_9BACT</name>
<evidence type="ECO:0000313" key="1">
    <source>
        <dbReference type="EMBL" id="BDC99508.1"/>
    </source>
</evidence>
<dbReference type="RefSeq" id="WP_332918981.1">
    <property type="nucleotide sequence ID" value="NZ_AP025292.1"/>
</dbReference>
<proteinExistence type="predicted"/>
<sequence length="122" mass="14181">MFVGVRIIDDLCGLNFTDMQITVNAKSWDELVEKSISALRPFAPCRTFKLTIDLKYDSAFFVDALQDYQFMEVVEHMFSGQTVMHWNAQAVTDFDKGFEFRFRFKAKGITAFHPKYRAQSTD</sequence>